<proteinExistence type="predicted"/>
<accession>A0A0A9ETF0</accession>
<protein>
    <submittedName>
        <fullName evidence="1">Similar to Histidine acid phosphatase</fullName>
    </submittedName>
</protein>
<evidence type="ECO:0000313" key="1">
    <source>
        <dbReference type="EMBL" id="JAE02284.1"/>
    </source>
</evidence>
<sequence>MKTLFHQNSS</sequence>
<dbReference type="EMBL" id="GBRH01195612">
    <property type="protein sequence ID" value="JAE02284.1"/>
    <property type="molecule type" value="Transcribed_RNA"/>
</dbReference>
<reference evidence="1" key="1">
    <citation type="submission" date="2014-09" db="EMBL/GenBank/DDBJ databases">
        <authorList>
            <person name="Magalhaes I.L.F."/>
            <person name="Oliveira U."/>
            <person name="Santos F.R."/>
            <person name="Vidigal T.H.D.A."/>
            <person name="Brescovit A.D."/>
            <person name="Santos A.J."/>
        </authorList>
    </citation>
    <scope>NUCLEOTIDE SEQUENCE</scope>
    <source>
        <tissue evidence="1">Shoot tissue taken approximately 20 cm above the soil surface</tissue>
    </source>
</reference>
<name>A0A0A9ETF0_ARUDO</name>
<reference evidence="1" key="2">
    <citation type="journal article" date="2015" name="Data Brief">
        <title>Shoot transcriptome of the giant reed, Arundo donax.</title>
        <authorList>
            <person name="Barrero R.A."/>
            <person name="Guerrero F.D."/>
            <person name="Moolhuijzen P."/>
            <person name="Goolsby J.A."/>
            <person name="Tidwell J."/>
            <person name="Bellgard S.E."/>
            <person name="Bellgard M.I."/>
        </authorList>
    </citation>
    <scope>NUCLEOTIDE SEQUENCE</scope>
    <source>
        <tissue evidence="1">Shoot tissue taken approximately 20 cm above the soil surface</tissue>
    </source>
</reference>
<organism evidence="1">
    <name type="scientific">Arundo donax</name>
    <name type="common">Giant reed</name>
    <name type="synonym">Donax arundinaceus</name>
    <dbReference type="NCBI Taxonomy" id="35708"/>
    <lineage>
        <taxon>Eukaryota</taxon>
        <taxon>Viridiplantae</taxon>
        <taxon>Streptophyta</taxon>
        <taxon>Embryophyta</taxon>
        <taxon>Tracheophyta</taxon>
        <taxon>Spermatophyta</taxon>
        <taxon>Magnoliopsida</taxon>
        <taxon>Liliopsida</taxon>
        <taxon>Poales</taxon>
        <taxon>Poaceae</taxon>
        <taxon>PACMAD clade</taxon>
        <taxon>Arundinoideae</taxon>
        <taxon>Arundineae</taxon>
        <taxon>Arundo</taxon>
    </lineage>
</organism>